<protein>
    <recommendedName>
        <fullName evidence="15">GDP-fucose protein O-fucosyltransferase 2</fullName>
    </recommendedName>
    <alternativeName>
        <fullName evidence="16">O-fucosyltransferase family protein</fullName>
    </alternativeName>
</protein>
<comment type="pathway">
    <text evidence="3">Protein modification; protein glycosylation.</text>
</comment>
<evidence type="ECO:0000256" key="3">
    <source>
        <dbReference type="ARBA" id="ARBA00004922"/>
    </source>
</evidence>
<evidence type="ECO:0000256" key="5">
    <source>
        <dbReference type="ARBA" id="ARBA00022676"/>
    </source>
</evidence>
<evidence type="ECO:0000256" key="4">
    <source>
        <dbReference type="ARBA" id="ARBA00007737"/>
    </source>
</evidence>
<comment type="similarity">
    <text evidence="4">Belongs to the glycosyltransferase GT106 family.</text>
</comment>
<dbReference type="InterPro" id="IPR045130">
    <property type="entry name" value="OFUT2-like"/>
</dbReference>
<dbReference type="AlphaFoldDB" id="A0A199UI85"/>
<feature type="region of interest" description="Disordered" evidence="17">
    <location>
        <begin position="1"/>
        <end position="34"/>
    </location>
</feature>
<reference evidence="19 20" key="1">
    <citation type="journal article" date="2016" name="DNA Res.">
        <title>The draft genome of MD-2 pineapple using hybrid error correction of long reads.</title>
        <authorList>
            <person name="Redwan R.M."/>
            <person name="Saidin A."/>
            <person name="Kumar S.V."/>
        </authorList>
    </citation>
    <scope>NUCLEOTIDE SEQUENCE [LARGE SCALE GENOMIC DNA]</scope>
    <source>
        <strain evidence="20">cv. MD2</strain>
        <tissue evidence="19">Leaf</tissue>
    </source>
</reference>
<keyword evidence="11" id="KW-0325">Glycoprotein</keyword>
<dbReference type="Gene3D" id="3.40.50.11350">
    <property type="match status" value="1"/>
</dbReference>
<organism evidence="19 20">
    <name type="scientific">Ananas comosus</name>
    <name type="common">Pineapple</name>
    <name type="synonym">Ananas ananas</name>
    <dbReference type="NCBI Taxonomy" id="4615"/>
    <lineage>
        <taxon>Eukaryota</taxon>
        <taxon>Viridiplantae</taxon>
        <taxon>Streptophyta</taxon>
        <taxon>Embryophyta</taxon>
        <taxon>Tracheophyta</taxon>
        <taxon>Spermatophyta</taxon>
        <taxon>Magnoliopsida</taxon>
        <taxon>Liliopsida</taxon>
        <taxon>Poales</taxon>
        <taxon>Bromeliaceae</taxon>
        <taxon>Bromelioideae</taxon>
        <taxon>Ananas</taxon>
    </lineage>
</organism>
<comment type="caution">
    <text evidence="19">The sequence shown here is derived from an EMBL/GenBank/DDBJ whole genome shotgun (WGS) entry which is preliminary data.</text>
</comment>
<dbReference type="InterPro" id="IPR019378">
    <property type="entry name" value="GDP-Fuc_O-FucTrfase"/>
</dbReference>
<dbReference type="PANTHER" id="PTHR13398:SF0">
    <property type="entry name" value="GDP-FUCOSE PROTEIN O-FUCOSYLTRANSFERASE 2"/>
    <property type="match status" value="1"/>
</dbReference>
<keyword evidence="9 18" id="KW-1133">Transmembrane helix</keyword>
<evidence type="ECO:0000256" key="11">
    <source>
        <dbReference type="ARBA" id="ARBA00023180"/>
    </source>
</evidence>
<keyword evidence="6" id="KW-0808">Transferase</keyword>
<dbReference type="Pfam" id="PF10250">
    <property type="entry name" value="O-FucT"/>
    <property type="match status" value="1"/>
</dbReference>
<evidence type="ECO:0000313" key="20">
    <source>
        <dbReference type="Proteomes" id="UP000092600"/>
    </source>
</evidence>
<name>A0A199UI85_ANACO</name>
<feature type="transmembrane region" description="Helical" evidence="18">
    <location>
        <begin position="68"/>
        <end position="86"/>
    </location>
</feature>
<dbReference type="CDD" id="cd11296">
    <property type="entry name" value="O-FucT_like"/>
    <property type="match status" value="1"/>
</dbReference>
<keyword evidence="7 18" id="KW-0812">Transmembrane</keyword>
<dbReference type="GO" id="GO:0006004">
    <property type="term" value="P:fucose metabolic process"/>
    <property type="evidence" value="ECO:0007669"/>
    <property type="project" value="UniProtKB-KW"/>
</dbReference>
<keyword evidence="12" id="KW-0294">Fucose metabolism</keyword>
<dbReference type="FunFam" id="3.40.50.11350:FF:000005">
    <property type="entry name" value="O-fucosyltransferase family protein"/>
    <property type="match status" value="1"/>
</dbReference>
<gene>
    <name evidence="19" type="ORF">ACMD2_04351</name>
</gene>
<evidence type="ECO:0000256" key="2">
    <source>
        <dbReference type="ARBA" id="ARBA00004240"/>
    </source>
</evidence>
<evidence type="ECO:0000256" key="12">
    <source>
        <dbReference type="ARBA" id="ARBA00023253"/>
    </source>
</evidence>
<evidence type="ECO:0000256" key="1">
    <source>
        <dbReference type="ARBA" id="ARBA00004167"/>
    </source>
</evidence>
<evidence type="ECO:0000256" key="8">
    <source>
        <dbReference type="ARBA" id="ARBA00022824"/>
    </source>
</evidence>
<evidence type="ECO:0000256" key="17">
    <source>
        <dbReference type="SAM" id="MobiDB-lite"/>
    </source>
</evidence>
<proteinExistence type="inferred from homology"/>
<dbReference type="GO" id="GO:0016020">
    <property type="term" value="C:membrane"/>
    <property type="evidence" value="ECO:0007669"/>
    <property type="project" value="UniProtKB-SubCell"/>
</dbReference>
<keyword evidence="10 18" id="KW-0472">Membrane</keyword>
<evidence type="ECO:0000256" key="16">
    <source>
        <dbReference type="ARBA" id="ARBA00030350"/>
    </source>
</evidence>
<sequence>MERDSSSSDDDEDRRTLVPQSEAKPPPPSPPRAAAAAAVFEIARGAAASAARSCGGGGGGGFWSSKRYLLLAVCLPLVLILLFFSLDLGRLFRGVSVIRVAGDGGDGGDRMREAELRALYLLRNQQSSLVKLWNRTVFNAAPSPAVAPASASSNSSSAKVDLPPHSSISLSSDEFRSALLEQIKLNREIQKALLSSHRLGNITSEPFDEDAGFDPSNSGLDLCRKVDKLSGRRTIEWRPKKDRFLFAICLSGQISNHLICLEKHMFFAALLDRTLILPSPKLDYEYDRILDINHINECFGRKVVMPFEEFSDMKKNKITIDRFICYIASPPCFLDEEHIKRLKTMGISLGKIEAAWPEDAKLKEQKKRVVGDITPKFSSDAEVLAIGDMFYADVEEDWLMQPGGPLAHKCKTVLQPSRLIMLTAQRFVQTFLGSNFIALHFRRHGFLKFCNAKKESCFFPIPQAAECILRVVERSNAPAIYLSTDAAESETNLLQSLVVLNDKPVPLVKRPDHNNVEKWDALLYRNHIGGDSLVEAMLDKTICALSNVFIGSSGSTFTEDILRLRRGWGSASRCDEYLCQGERPNYIAEQE</sequence>
<evidence type="ECO:0000256" key="6">
    <source>
        <dbReference type="ARBA" id="ARBA00022679"/>
    </source>
</evidence>
<evidence type="ECO:0000256" key="10">
    <source>
        <dbReference type="ARBA" id="ARBA00023136"/>
    </source>
</evidence>
<evidence type="ECO:0000313" key="19">
    <source>
        <dbReference type="EMBL" id="OAY64449.1"/>
    </source>
</evidence>
<evidence type="ECO:0000256" key="14">
    <source>
        <dbReference type="ARBA" id="ARBA00025803"/>
    </source>
</evidence>
<dbReference type="STRING" id="4615.A0A199UI85"/>
<accession>A0A199UI85</accession>
<evidence type="ECO:0000256" key="9">
    <source>
        <dbReference type="ARBA" id="ARBA00022989"/>
    </source>
</evidence>
<comment type="subcellular location">
    <subcellularLocation>
        <location evidence="2">Endoplasmic reticulum</location>
    </subcellularLocation>
    <subcellularLocation>
        <location evidence="1">Membrane</location>
        <topology evidence="1">Single-pass membrane protein</topology>
    </subcellularLocation>
</comment>
<keyword evidence="13" id="KW-0119">Carbohydrate metabolism</keyword>
<dbReference type="GO" id="GO:0005783">
    <property type="term" value="C:endoplasmic reticulum"/>
    <property type="evidence" value="ECO:0007669"/>
    <property type="project" value="UniProtKB-SubCell"/>
</dbReference>
<evidence type="ECO:0000256" key="18">
    <source>
        <dbReference type="SAM" id="Phobius"/>
    </source>
</evidence>
<dbReference type="GO" id="GO:0046922">
    <property type="term" value="F:peptide-O-fucosyltransferase activity"/>
    <property type="evidence" value="ECO:0007669"/>
    <property type="project" value="InterPro"/>
</dbReference>
<dbReference type="Proteomes" id="UP000092600">
    <property type="component" value="Unassembled WGS sequence"/>
</dbReference>
<dbReference type="EMBL" id="LSRQ01007888">
    <property type="protein sequence ID" value="OAY64449.1"/>
    <property type="molecule type" value="Genomic_DNA"/>
</dbReference>
<evidence type="ECO:0000256" key="13">
    <source>
        <dbReference type="ARBA" id="ARBA00023277"/>
    </source>
</evidence>
<evidence type="ECO:0000256" key="15">
    <source>
        <dbReference type="ARBA" id="ARBA00026232"/>
    </source>
</evidence>
<keyword evidence="8" id="KW-0256">Endoplasmic reticulum</keyword>
<evidence type="ECO:0000256" key="7">
    <source>
        <dbReference type="ARBA" id="ARBA00022692"/>
    </source>
</evidence>
<comment type="similarity">
    <text evidence="14">Belongs to the glycosyltransferase 68 family.</text>
</comment>
<dbReference type="PANTHER" id="PTHR13398">
    <property type="entry name" value="GDP-FUCOSE PROTEIN O-FUCOSYLTRANSFERASE 2"/>
    <property type="match status" value="1"/>
</dbReference>
<keyword evidence="5" id="KW-0328">Glycosyltransferase</keyword>